<dbReference type="EMBL" id="FNCY01000024">
    <property type="protein sequence ID" value="SDI63644.1"/>
    <property type="molecule type" value="Genomic_DNA"/>
</dbReference>
<keyword evidence="4" id="KW-1185">Reference proteome</keyword>
<sequence length="152" mass="16296">MEVRNKQNFAAGLFFLAFGIFAAVVARSYSLGASDDIGPGYFPFWLAVLLAVLGTVLSVSALAPKAEATEIGRLDWKAVAWIVGAVVLFAFLLQILGIVFSVLVLVIVSSLGSHEFTWKGTLASSLLLAALVYGVFVMGLHLQFPTWPTLFS</sequence>
<keyword evidence="1" id="KW-0472">Membrane</keyword>
<dbReference type="OrthoDB" id="7029611at2"/>
<reference evidence="3 4" key="1">
    <citation type="submission" date="2016-10" db="EMBL/GenBank/DDBJ databases">
        <authorList>
            <person name="de Groot N.N."/>
        </authorList>
    </citation>
    <scope>NUCLEOTIDE SEQUENCE [LARGE SCALE GENOMIC DNA]</scope>
    <source>
        <strain evidence="3 4">DSM 5885</strain>
    </source>
</reference>
<dbReference type="InterPro" id="IPR009936">
    <property type="entry name" value="DUF1468"/>
</dbReference>
<feature type="transmembrane region" description="Helical" evidence="1">
    <location>
        <begin position="78"/>
        <end position="108"/>
    </location>
</feature>
<dbReference type="STRING" id="83767.SAMN05660652_03777"/>
<dbReference type="Pfam" id="PF07331">
    <property type="entry name" value="TctB"/>
    <property type="match status" value="1"/>
</dbReference>
<evidence type="ECO:0000313" key="4">
    <source>
        <dbReference type="Proteomes" id="UP000198607"/>
    </source>
</evidence>
<evidence type="ECO:0000313" key="3">
    <source>
        <dbReference type="EMBL" id="SDI63644.1"/>
    </source>
</evidence>
<dbReference type="AlphaFoldDB" id="A0A1G8M6T7"/>
<protein>
    <submittedName>
        <fullName evidence="3">Tripartite tricarboxylate transporter TctB family protein</fullName>
    </submittedName>
</protein>
<keyword evidence="1" id="KW-1133">Transmembrane helix</keyword>
<organism evidence="3 4">
    <name type="scientific">Propionivibrio dicarboxylicus</name>
    <dbReference type="NCBI Taxonomy" id="83767"/>
    <lineage>
        <taxon>Bacteria</taxon>
        <taxon>Pseudomonadati</taxon>
        <taxon>Pseudomonadota</taxon>
        <taxon>Betaproteobacteria</taxon>
        <taxon>Rhodocyclales</taxon>
        <taxon>Rhodocyclaceae</taxon>
        <taxon>Propionivibrio</taxon>
    </lineage>
</organism>
<feature type="domain" description="DUF1468" evidence="2">
    <location>
        <begin position="10"/>
        <end position="145"/>
    </location>
</feature>
<feature type="transmembrane region" description="Helical" evidence="1">
    <location>
        <begin position="42"/>
        <end position="66"/>
    </location>
</feature>
<name>A0A1G8M6T7_9RHOO</name>
<evidence type="ECO:0000256" key="1">
    <source>
        <dbReference type="SAM" id="Phobius"/>
    </source>
</evidence>
<keyword evidence="1" id="KW-0812">Transmembrane</keyword>
<dbReference type="RefSeq" id="WP_091940067.1">
    <property type="nucleotide sequence ID" value="NZ_FNCY01000024.1"/>
</dbReference>
<gene>
    <name evidence="3" type="ORF">SAMN05660652_03777</name>
</gene>
<evidence type="ECO:0000259" key="2">
    <source>
        <dbReference type="Pfam" id="PF07331"/>
    </source>
</evidence>
<proteinExistence type="predicted"/>
<dbReference type="Proteomes" id="UP000198607">
    <property type="component" value="Unassembled WGS sequence"/>
</dbReference>
<feature type="transmembrane region" description="Helical" evidence="1">
    <location>
        <begin position="120"/>
        <end position="142"/>
    </location>
</feature>
<accession>A0A1G8M6T7</accession>